<evidence type="ECO:0000256" key="4">
    <source>
        <dbReference type="ARBA" id="ARBA00023002"/>
    </source>
</evidence>
<dbReference type="EMBL" id="MHCJ01000003">
    <property type="protein sequence ID" value="OGY18577.1"/>
    <property type="molecule type" value="Genomic_DNA"/>
</dbReference>
<feature type="active site" description="Nucleophile" evidence="8">
    <location>
        <position position="258"/>
    </location>
</feature>
<dbReference type="Pfam" id="PF03720">
    <property type="entry name" value="UDPG_MGDP_dh_C"/>
    <property type="match status" value="1"/>
</dbReference>
<comment type="similarity">
    <text evidence="2 7">Belongs to the UDP-glucose/GDP-mannose dehydrogenase family.</text>
</comment>
<dbReference type="SUPFAM" id="SSF52413">
    <property type="entry name" value="UDP-glucose/GDP-mannose dehydrogenase C-terminal domain"/>
    <property type="match status" value="1"/>
</dbReference>
<evidence type="ECO:0000256" key="8">
    <source>
        <dbReference type="PIRSR" id="PIRSR500134-1"/>
    </source>
</evidence>
<feature type="binding site" evidence="10">
    <location>
        <position position="86"/>
    </location>
    <ligand>
        <name>NAD(+)</name>
        <dbReference type="ChEBI" id="CHEBI:57540"/>
    </ligand>
</feature>
<dbReference type="InterPro" id="IPR001732">
    <property type="entry name" value="UDP-Glc/GDP-Man_DH_N"/>
</dbReference>
<feature type="binding site" evidence="9">
    <location>
        <begin position="247"/>
        <end position="251"/>
    </location>
    <ligand>
        <name>substrate</name>
    </ligand>
</feature>
<evidence type="ECO:0000313" key="13">
    <source>
        <dbReference type="Proteomes" id="UP000179233"/>
    </source>
</evidence>
<evidence type="ECO:0000256" key="1">
    <source>
        <dbReference type="ARBA" id="ARBA00004701"/>
    </source>
</evidence>
<organism evidence="12 13">
    <name type="scientific">Candidatus Chisholmbacteria bacterium RIFCSPHIGHO2_01_FULL_52_32</name>
    <dbReference type="NCBI Taxonomy" id="1797591"/>
    <lineage>
        <taxon>Bacteria</taxon>
        <taxon>Candidatus Chisholmiibacteriota</taxon>
    </lineage>
</organism>
<evidence type="ECO:0000259" key="11">
    <source>
        <dbReference type="SMART" id="SM00984"/>
    </source>
</evidence>
<evidence type="ECO:0000256" key="5">
    <source>
        <dbReference type="ARBA" id="ARBA00023027"/>
    </source>
</evidence>
<evidence type="ECO:0000256" key="3">
    <source>
        <dbReference type="ARBA" id="ARBA00012954"/>
    </source>
</evidence>
<dbReference type="InterPro" id="IPR036220">
    <property type="entry name" value="UDP-Glc/GDP-Man_DH_C_sf"/>
</dbReference>
<protein>
    <recommendedName>
        <fullName evidence="3 7">UDP-glucose 6-dehydrogenase</fullName>
        <ecNumber evidence="3 7">1.1.1.22</ecNumber>
    </recommendedName>
</protein>
<dbReference type="Gene3D" id="1.20.5.100">
    <property type="entry name" value="Cytochrome c1, transmembrane anchor, C-terminal"/>
    <property type="match status" value="1"/>
</dbReference>
<dbReference type="GO" id="GO:0003979">
    <property type="term" value="F:UDP-glucose 6-dehydrogenase activity"/>
    <property type="evidence" value="ECO:0007669"/>
    <property type="project" value="UniProtKB-EC"/>
</dbReference>
<dbReference type="Pfam" id="PF03721">
    <property type="entry name" value="UDPG_MGDP_dh_N"/>
    <property type="match status" value="1"/>
</dbReference>
<dbReference type="GO" id="GO:0006065">
    <property type="term" value="P:UDP-glucuronate biosynthetic process"/>
    <property type="evidence" value="ECO:0007669"/>
    <property type="project" value="UniProtKB-UniPathway"/>
</dbReference>
<feature type="binding site" evidence="10">
    <location>
        <position position="261"/>
    </location>
    <ligand>
        <name>NAD(+)</name>
        <dbReference type="ChEBI" id="CHEBI:57540"/>
    </ligand>
</feature>
<dbReference type="Gene3D" id="3.40.50.720">
    <property type="entry name" value="NAD(P)-binding Rossmann-like Domain"/>
    <property type="match status" value="2"/>
</dbReference>
<sequence length="428" mass="47472">MQITVIGTGFVGVVTAAVFAKFGNFVWALDVDKEKVKLLNTGKIFFYEPNLEELVKENLKKNRLKFTSGYQEAVKDSEVIFICVGTPSAPNGQADLKYVFSAAQSLAPFIKDRVIIVIKSTVPPSTNRKIDQIIERKTKNKFFSASIPEFLKEGTAVADALNPQRVIIGSTNKWVVAKLLDLHKPLQGPKIVMRPESAQLTKYAANAYLATRIAFINEIANLCEKTGADIEEIIQGLGADERIGSHYWYPGPGYGGSCFPKDVKELAAFASGIGERDGLFEKIDRLNEERIPKLITKISQRIGRLSGKKVAVLGLSFKPNTSDMREAPSTKFIPLLLKSGATVIAYDPKAVPSARKLFQEAVSFTTSPYKAADGADVLLLLTEWDEFKQLNLEKIKKVMRGRIFIDTRNIYDPQKVKKQGFQYIGVGR</sequence>
<comment type="catalytic activity">
    <reaction evidence="6 7">
        <text>UDP-alpha-D-glucose + 2 NAD(+) + H2O = UDP-alpha-D-glucuronate + 2 NADH + 3 H(+)</text>
        <dbReference type="Rhea" id="RHEA:23596"/>
        <dbReference type="ChEBI" id="CHEBI:15377"/>
        <dbReference type="ChEBI" id="CHEBI:15378"/>
        <dbReference type="ChEBI" id="CHEBI:57540"/>
        <dbReference type="ChEBI" id="CHEBI:57945"/>
        <dbReference type="ChEBI" id="CHEBI:58052"/>
        <dbReference type="ChEBI" id="CHEBI:58885"/>
        <dbReference type="EC" id="1.1.1.22"/>
    </reaction>
</comment>
<feature type="binding site" evidence="9">
    <location>
        <position position="255"/>
    </location>
    <ligand>
        <name>substrate</name>
    </ligand>
</feature>
<dbReference type="GO" id="GO:0000271">
    <property type="term" value="P:polysaccharide biosynthetic process"/>
    <property type="evidence" value="ECO:0007669"/>
    <property type="project" value="InterPro"/>
</dbReference>
<dbReference type="PIRSF" id="PIRSF500134">
    <property type="entry name" value="UDPglc_DH_bac"/>
    <property type="match status" value="1"/>
</dbReference>
<dbReference type="InterPro" id="IPR014027">
    <property type="entry name" value="UDP-Glc/GDP-Man_DH_C"/>
</dbReference>
<accession>A0A1G1VTP4</accession>
<gene>
    <name evidence="12" type="ORF">A2786_03705</name>
</gene>
<dbReference type="EC" id="1.1.1.22" evidence="3 7"/>
<feature type="binding site" evidence="10">
    <location>
        <position position="121"/>
    </location>
    <ligand>
        <name>NAD(+)</name>
        <dbReference type="ChEBI" id="CHEBI:57540"/>
    </ligand>
</feature>
<feature type="binding site" evidence="10">
    <location>
        <position position="153"/>
    </location>
    <ligand>
        <name>NAD(+)</name>
        <dbReference type="ChEBI" id="CHEBI:57540"/>
    </ligand>
</feature>
<proteinExistence type="inferred from homology"/>
<dbReference type="PANTHER" id="PTHR43750:SF3">
    <property type="entry name" value="UDP-GLUCOSE 6-DEHYDROGENASE TUAD"/>
    <property type="match status" value="1"/>
</dbReference>
<evidence type="ECO:0000256" key="7">
    <source>
        <dbReference type="PIRNR" id="PIRNR000124"/>
    </source>
</evidence>
<feature type="binding site" evidence="10">
    <location>
        <position position="35"/>
    </location>
    <ligand>
        <name>NAD(+)</name>
        <dbReference type="ChEBI" id="CHEBI:57540"/>
    </ligand>
</feature>
<dbReference type="InterPro" id="IPR017476">
    <property type="entry name" value="UDP-Glc/GDP-Man"/>
</dbReference>
<evidence type="ECO:0000313" key="12">
    <source>
        <dbReference type="EMBL" id="OGY18577.1"/>
    </source>
</evidence>
<dbReference type="SUPFAM" id="SSF48179">
    <property type="entry name" value="6-phosphogluconate dehydrogenase C-terminal domain-like"/>
    <property type="match status" value="1"/>
</dbReference>
<feature type="binding site" evidence="10">
    <location>
        <position position="325"/>
    </location>
    <ligand>
        <name>NAD(+)</name>
        <dbReference type="ChEBI" id="CHEBI:57540"/>
    </ligand>
</feature>
<reference evidence="12 13" key="1">
    <citation type="journal article" date="2016" name="Nat. Commun.">
        <title>Thousands of microbial genomes shed light on interconnected biogeochemical processes in an aquifer system.</title>
        <authorList>
            <person name="Anantharaman K."/>
            <person name="Brown C.T."/>
            <person name="Hug L.A."/>
            <person name="Sharon I."/>
            <person name="Castelle C.J."/>
            <person name="Probst A.J."/>
            <person name="Thomas B.C."/>
            <person name="Singh A."/>
            <person name="Wilkins M.J."/>
            <person name="Karaoz U."/>
            <person name="Brodie E.L."/>
            <person name="Williams K.H."/>
            <person name="Hubbard S.S."/>
            <person name="Banfield J.F."/>
        </authorList>
    </citation>
    <scope>NUCLEOTIDE SEQUENCE [LARGE SCALE GENOMIC DNA]</scope>
</reference>
<dbReference type="InterPro" id="IPR036291">
    <property type="entry name" value="NAD(P)-bd_dom_sf"/>
</dbReference>
<feature type="binding site" evidence="9">
    <location>
        <position position="318"/>
    </location>
    <ligand>
        <name>substrate</name>
    </ligand>
</feature>
<comment type="pathway">
    <text evidence="1">Nucleotide-sugar biosynthesis; UDP-alpha-D-glucuronate biosynthesis; UDP-alpha-D-glucuronate from UDP-alpha-D-glucose: step 1/1.</text>
</comment>
<keyword evidence="5 7" id="KW-0520">NAD</keyword>
<name>A0A1G1VTP4_9BACT</name>
<dbReference type="SMART" id="SM00984">
    <property type="entry name" value="UDPG_MGDP_dh_C"/>
    <property type="match status" value="1"/>
</dbReference>
<dbReference type="InterPro" id="IPR008927">
    <property type="entry name" value="6-PGluconate_DH-like_C_sf"/>
</dbReference>
<feature type="binding site" evidence="9">
    <location>
        <begin position="150"/>
        <end position="153"/>
    </location>
    <ligand>
        <name>substrate</name>
    </ligand>
</feature>
<feature type="domain" description="UDP-glucose/GDP-mannose dehydrogenase C-terminal" evidence="11">
    <location>
        <begin position="311"/>
        <end position="413"/>
    </location>
</feature>
<keyword evidence="4 7" id="KW-0560">Oxidoreductase</keyword>
<dbReference type="AlphaFoldDB" id="A0A1G1VTP4"/>
<dbReference type="UniPathway" id="UPA00038">
    <property type="reaction ID" value="UER00491"/>
</dbReference>
<dbReference type="Proteomes" id="UP000179233">
    <property type="component" value="Unassembled WGS sequence"/>
</dbReference>
<evidence type="ECO:0000256" key="10">
    <source>
        <dbReference type="PIRSR" id="PIRSR500134-3"/>
    </source>
</evidence>
<feature type="binding site" evidence="9">
    <location>
        <position position="202"/>
    </location>
    <ligand>
        <name>substrate</name>
    </ligand>
</feature>
<dbReference type="NCBIfam" id="TIGR03026">
    <property type="entry name" value="NDP-sugDHase"/>
    <property type="match status" value="1"/>
</dbReference>
<dbReference type="PANTHER" id="PTHR43750">
    <property type="entry name" value="UDP-GLUCOSE 6-DEHYDROGENASE TUAD"/>
    <property type="match status" value="1"/>
</dbReference>
<feature type="binding site" evidence="10">
    <location>
        <position position="30"/>
    </location>
    <ligand>
        <name>NAD(+)</name>
        <dbReference type="ChEBI" id="CHEBI:57540"/>
    </ligand>
</feature>
<dbReference type="InterPro" id="IPR028357">
    <property type="entry name" value="UDPglc_DH_bac"/>
</dbReference>
<comment type="caution">
    <text evidence="12">The sequence shown here is derived from an EMBL/GenBank/DDBJ whole genome shotgun (WGS) entry which is preliminary data.</text>
</comment>
<evidence type="ECO:0000256" key="2">
    <source>
        <dbReference type="ARBA" id="ARBA00006601"/>
    </source>
</evidence>
<evidence type="ECO:0000256" key="6">
    <source>
        <dbReference type="ARBA" id="ARBA00047473"/>
    </source>
</evidence>
<dbReference type="GO" id="GO:0051287">
    <property type="term" value="F:NAD binding"/>
    <property type="evidence" value="ECO:0007669"/>
    <property type="project" value="InterPro"/>
</dbReference>
<evidence type="ECO:0000256" key="9">
    <source>
        <dbReference type="PIRSR" id="PIRSR500134-2"/>
    </source>
</evidence>
<dbReference type="Pfam" id="PF00984">
    <property type="entry name" value="UDPG_MGDP_dh"/>
    <property type="match status" value="1"/>
</dbReference>
<dbReference type="InterPro" id="IPR014026">
    <property type="entry name" value="UDP-Glc/GDP-Man_DH_dimer"/>
</dbReference>
<dbReference type="PIRSF" id="PIRSF000124">
    <property type="entry name" value="UDPglc_GDPman_dh"/>
    <property type="match status" value="1"/>
</dbReference>
<dbReference type="SUPFAM" id="SSF51735">
    <property type="entry name" value="NAD(P)-binding Rossmann-fold domains"/>
    <property type="match status" value="1"/>
</dbReference>